<reference evidence="14" key="1">
    <citation type="submission" date="2022-08" db="EMBL/GenBank/DDBJ databases">
        <authorList>
            <person name="Gutierrez-Valencia J."/>
        </authorList>
    </citation>
    <scope>NUCLEOTIDE SEQUENCE</scope>
</reference>
<organism evidence="14 15">
    <name type="scientific">Linum tenue</name>
    <dbReference type="NCBI Taxonomy" id="586396"/>
    <lineage>
        <taxon>Eukaryota</taxon>
        <taxon>Viridiplantae</taxon>
        <taxon>Streptophyta</taxon>
        <taxon>Embryophyta</taxon>
        <taxon>Tracheophyta</taxon>
        <taxon>Spermatophyta</taxon>
        <taxon>Magnoliopsida</taxon>
        <taxon>eudicotyledons</taxon>
        <taxon>Gunneridae</taxon>
        <taxon>Pentapetalae</taxon>
        <taxon>rosids</taxon>
        <taxon>fabids</taxon>
        <taxon>Malpighiales</taxon>
        <taxon>Linaceae</taxon>
        <taxon>Linum</taxon>
    </lineage>
</organism>
<evidence type="ECO:0000256" key="6">
    <source>
        <dbReference type="ARBA" id="ARBA00022780"/>
    </source>
</evidence>
<dbReference type="EMBL" id="CAMGYJ010000006">
    <property type="protein sequence ID" value="CAI0430909.1"/>
    <property type="molecule type" value="Genomic_DNA"/>
</dbReference>
<evidence type="ECO:0000256" key="3">
    <source>
        <dbReference type="ARBA" id="ARBA00022449"/>
    </source>
</evidence>
<dbReference type="PANTHER" id="PTHR33650">
    <property type="entry name" value="CHLOROPLAST ENVELOPE MEMBRANE PROTEIN-RELATED"/>
    <property type="match status" value="1"/>
</dbReference>
<comment type="similarity">
    <text evidence="12">Belongs to the CemA family.</text>
</comment>
<dbReference type="GO" id="GO:1902600">
    <property type="term" value="P:proton transmembrane transport"/>
    <property type="evidence" value="ECO:0007669"/>
    <property type="project" value="UniProtKB-KW"/>
</dbReference>
<evidence type="ECO:0000256" key="12">
    <source>
        <dbReference type="ARBA" id="ARBA00043980"/>
    </source>
</evidence>
<evidence type="ECO:0000256" key="9">
    <source>
        <dbReference type="ARBA" id="ARBA00022989"/>
    </source>
</evidence>
<dbReference type="Pfam" id="PF03040">
    <property type="entry name" value="CemA"/>
    <property type="match status" value="1"/>
</dbReference>
<evidence type="ECO:0000256" key="8">
    <source>
        <dbReference type="ARBA" id="ARBA00022958"/>
    </source>
</evidence>
<name>A0AAV0LAV6_9ROSI</name>
<keyword evidence="4" id="KW-0633">Potassium transport</keyword>
<evidence type="ECO:0008006" key="16">
    <source>
        <dbReference type="Google" id="ProtNLM"/>
    </source>
</evidence>
<gene>
    <name evidence="14" type="ORF">LITE_LOCUS22819</name>
</gene>
<dbReference type="PANTHER" id="PTHR33650:SF2">
    <property type="entry name" value="CHLOROPLAST ENVELOPE MEMBRANE PROTEIN"/>
    <property type="match status" value="1"/>
</dbReference>
<evidence type="ECO:0000256" key="10">
    <source>
        <dbReference type="ARBA" id="ARBA00023065"/>
    </source>
</evidence>
<comment type="caution">
    <text evidence="14">The sequence shown here is derived from an EMBL/GenBank/DDBJ whole genome shotgun (WGS) entry which is preliminary data.</text>
</comment>
<keyword evidence="6" id="KW-0934">Plastid</keyword>
<keyword evidence="3" id="KW-0050">Antiport</keyword>
<feature type="transmembrane region" description="Helical" evidence="13">
    <location>
        <begin position="36"/>
        <end position="55"/>
    </location>
</feature>
<dbReference type="GO" id="GO:0015297">
    <property type="term" value="F:antiporter activity"/>
    <property type="evidence" value="ECO:0007669"/>
    <property type="project" value="UniProtKB-KW"/>
</dbReference>
<keyword evidence="15" id="KW-1185">Reference proteome</keyword>
<evidence type="ECO:0000256" key="5">
    <source>
        <dbReference type="ARBA" id="ARBA00022692"/>
    </source>
</evidence>
<dbReference type="GO" id="GO:0006813">
    <property type="term" value="P:potassium ion transport"/>
    <property type="evidence" value="ECO:0007669"/>
    <property type="project" value="UniProtKB-KW"/>
</dbReference>
<evidence type="ECO:0000256" key="1">
    <source>
        <dbReference type="ARBA" id="ARBA00004141"/>
    </source>
</evidence>
<evidence type="ECO:0000256" key="13">
    <source>
        <dbReference type="SAM" id="Phobius"/>
    </source>
</evidence>
<proteinExistence type="inferred from homology"/>
<keyword evidence="6" id="KW-1001">Plastid inner membrane</keyword>
<dbReference type="AlphaFoldDB" id="A0AAV0LAV6"/>
<comment type="subcellular location">
    <subcellularLocation>
        <location evidence="1">Membrane</location>
        <topology evidence="1">Multi-pass membrane protein</topology>
    </subcellularLocation>
</comment>
<evidence type="ECO:0000256" key="7">
    <source>
        <dbReference type="ARBA" id="ARBA00022781"/>
    </source>
</evidence>
<evidence type="ECO:0000313" key="15">
    <source>
        <dbReference type="Proteomes" id="UP001154282"/>
    </source>
</evidence>
<dbReference type="GO" id="GO:0016020">
    <property type="term" value="C:membrane"/>
    <property type="evidence" value="ECO:0007669"/>
    <property type="project" value="UniProtKB-SubCell"/>
</dbReference>
<dbReference type="Proteomes" id="UP001154282">
    <property type="component" value="Unassembled WGS sequence"/>
</dbReference>
<keyword evidence="2" id="KW-0813">Transport</keyword>
<keyword evidence="7" id="KW-0375">Hydrogen ion transport</keyword>
<protein>
    <recommendedName>
        <fullName evidence="16">Chloroplast envelope membrane protein</fullName>
    </recommendedName>
</protein>
<keyword evidence="8" id="KW-0630">Potassium</keyword>
<evidence type="ECO:0000256" key="4">
    <source>
        <dbReference type="ARBA" id="ARBA00022538"/>
    </source>
</evidence>
<keyword evidence="10" id="KW-0406">Ion transport</keyword>
<evidence type="ECO:0000256" key="2">
    <source>
        <dbReference type="ARBA" id="ARBA00022448"/>
    </source>
</evidence>
<keyword evidence="9 13" id="KW-1133">Transmembrane helix</keyword>
<accession>A0AAV0LAV6</accession>
<evidence type="ECO:0000256" key="11">
    <source>
        <dbReference type="ARBA" id="ARBA00023136"/>
    </source>
</evidence>
<keyword evidence="5 13" id="KW-0812">Transmembrane</keyword>
<sequence length="131" mass="15376">MIKEYPETLRQEFRLGIHKEMIQLIKMYNENRMDTILNFSTNILSFIILSIYSILGNNELIILNSWVQEFLYNLSDTLKAFSILLLTDLCIGFHSPHGWELLIGSVYKDFVKGKRVQCVYAPPHDHITSYF</sequence>
<keyword evidence="11 13" id="KW-0472">Membrane</keyword>
<dbReference type="InterPro" id="IPR004282">
    <property type="entry name" value="CemA"/>
</dbReference>
<evidence type="ECO:0000313" key="14">
    <source>
        <dbReference type="EMBL" id="CAI0430909.1"/>
    </source>
</evidence>